<dbReference type="EMBL" id="NWQG01000097">
    <property type="protein sequence ID" value="PDQ20087.1"/>
    <property type="molecule type" value="Genomic_DNA"/>
</dbReference>
<dbReference type="AlphaFoldDB" id="A0A2A6FDR4"/>
<dbReference type="Proteomes" id="UP000219182">
    <property type="component" value="Unassembled WGS sequence"/>
</dbReference>
<name>A0A2A6FDR4_9HYPH</name>
<gene>
    <name evidence="1" type="ORF">CN311_16100</name>
</gene>
<accession>A0A2A6FDR4</accession>
<organism evidence="1 2">
    <name type="scientific">Mesorhizobium sanjuanii</name>
    <dbReference type="NCBI Taxonomy" id="2037900"/>
    <lineage>
        <taxon>Bacteria</taxon>
        <taxon>Pseudomonadati</taxon>
        <taxon>Pseudomonadota</taxon>
        <taxon>Alphaproteobacteria</taxon>
        <taxon>Hyphomicrobiales</taxon>
        <taxon>Phyllobacteriaceae</taxon>
        <taxon>Mesorhizobium</taxon>
    </lineage>
</organism>
<sequence>MLVELGVTRAVAVRDNRALFDWLLGVVQYQGMSDANVDAYNANNGHVGWAEIASAVAAGPTCMKLDSYWAFDGCGYRKTAQTCAEPGLTSSCSLPRLPLRNGRLSQAAFSLFLFMRDVCGGDLVGWIDGRLEQAATAQRADRRAAGGRPSCSLLLMCTAYRARSSRWRCRTSCWLLTPAASDG</sequence>
<reference evidence="1 2" key="1">
    <citation type="submission" date="2017-09" db="EMBL/GenBank/DDBJ databases">
        <title>Mesorhizobum sanjuanii sp. nov. isolated from nodules of Lotus tenuis in saline-alkaline lowlands of Flooding Pampa.</title>
        <authorList>
            <person name="Sannazzaro A.I."/>
            <person name="Torres Tejerizo G.A."/>
            <person name="Fontana F."/>
            <person name="Cumpa Velazquez L.M."/>
            <person name="Hansen L."/>
            <person name="Pistorio M."/>
            <person name="Estrella M.J."/>
        </authorList>
    </citation>
    <scope>NUCLEOTIDE SEQUENCE [LARGE SCALE GENOMIC DNA]</scope>
    <source>
        <strain evidence="1 2">BSA136</strain>
    </source>
</reference>
<keyword evidence="2" id="KW-1185">Reference proteome</keyword>
<proteinExistence type="predicted"/>
<comment type="caution">
    <text evidence="1">The sequence shown here is derived from an EMBL/GenBank/DDBJ whole genome shotgun (WGS) entry which is preliminary data.</text>
</comment>
<evidence type="ECO:0000313" key="1">
    <source>
        <dbReference type="EMBL" id="PDQ20087.1"/>
    </source>
</evidence>
<protein>
    <submittedName>
        <fullName evidence="1">Uncharacterized protein</fullName>
    </submittedName>
</protein>
<evidence type="ECO:0000313" key="2">
    <source>
        <dbReference type="Proteomes" id="UP000219182"/>
    </source>
</evidence>